<dbReference type="eggNOG" id="KOG2635">
    <property type="taxonomic scope" value="Eukaryota"/>
</dbReference>
<feature type="compositionally biased region" description="Low complexity" evidence="12">
    <location>
        <begin position="240"/>
        <end position="269"/>
    </location>
</feature>
<keyword evidence="5 11" id="KW-0963">Cytoplasm</keyword>
<keyword evidence="9 11" id="KW-0472">Membrane</keyword>
<dbReference type="SUPFAM" id="SSF49447">
    <property type="entry name" value="Second domain of Mu2 adaptin subunit (ap50) of ap2 adaptor"/>
    <property type="match status" value="1"/>
</dbReference>
<proteinExistence type="inferred from homology"/>
<gene>
    <name evidence="14" type="ORF">H696_02361</name>
</gene>
<evidence type="ECO:0000256" key="3">
    <source>
        <dbReference type="ARBA" id="ARBA00011775"/>
    </source>
</evidence>
<evidence type="ECO:0000256" key="4">
    <source>
        <dbReference type="ARBA" id="ARBA00022448"/>
    </source>
</evidence>
<dbReference type="InterPro" id="IPR011012">
    <property type="entry name" value="Longin-like_dom_sf"/>
</dbReference>
<comment type="subcellular location">
    <subcellularLocation>
        <location evidence="11">Cytoplasm</location>
    </subcellularLocation>
    <subcellularLocation>
        <location evidence="1 11">Golgi apparatus membrane</location>
        <topology evidence="1 11">Peripheral membrane protein</topology>
        <orientation evidence="1 11">Cytoplasmic side</orientation>
    </subcellularLocation>
    <subcellularLocation>
        <location evidence="11">Cytoplasmic vesicle</location>
        <location evidence="11">COPI-coated vesicle membrane</location>
        <topology evidence="11">Peripheral membrane protein</topology>
        <orientation evidence="11">Cytoplasmic side</orientation>
    </subcellularLocation>
</comment>
<dbReference type="InterPro" id="IPR028565">
    <property type="entry name" value="MHD"/>
</dbReference>
<keyword evidence="6 11" id="KW-0931">ER-Golgi transport</keyword>
<evidence type="ECO:0000256" key="9">
    <source>
        <dbReference type="ARBA" id="ARBA00023136"/>
    </source>
</evidence>
<evidence type="ECO:0000313" key="14">
    <source>
        <dbReference type="EMBL" id="KCV71414.1"/>
    </source>
</evidence>
<evidence type="ECO:0000256" key="2">
    <source>
        <dbReference type="ARBA" id="ARBA00010516"/>
    </source>
</evidence>
<keyword evidence="15" id="KW-1185">Reference proteome</keyword>
<keyword evidence="7 11" id="KW-0653">Protein transport</keyword>
<feature type="compositionally biased region" description="Basic and acidic residues" evidence="12">
    <location>
        <begin position="173"/>
        <end position="197"/>
    </location>
</feature>
<dbReference type="GO" id="GO:0000139">
    <property type="term" value="C:Golgi membrane"/>
    <property type="evidence" value="ECO:0007669"/>
    <property type="project" value="UniProtKB-SubCell"/>
</dbReference>
<dbReference type="PROSITE" id="PS51072">
    <property type="entry name" value="MHD"/>
    <property type="match status" value="1"/>
</dbReference>
<feature type="domain" description="MHD" evidence="13">
    <location>
        <begin position="368"/>
        <end position="634"/>
    </location>
</feature>
<dbReference type="OrthoDB" id="10266042at2759"/>
<dbReference type="GeneID" id="20527086"/>
<evidence type="ECO:0000256" key="7">
    <source>
        <dbReference type="ARBA" id="ARBA00022927"/>
    </source>
</evidence>
<dbReference type="CDD" id="cd14830">
    <property type="entry name" value="Delta_COP_N"/>
    <property type="match status" value="1"/>
</dbReference>
<dbReference type="EMBL" id="KB932203">
    <property type="protein sequence ID" value="KCV71414.1"/>
    <property type="molecule type" value="Genomic_DNA"/>
</dbReference>
<dbReference type="PANTHER" id="PTHR10121">
    <property type="entry name" value="COATOMER SUBUNIT DELTA"/>
    <property type="match status" value="1"/>
</dbReference>
<feature type="region of interest" description="Disordered" evidence="12">
    <location>
        <begin position="233"/>
        <end position="348"/>
    </location>
</feature>
<dbReference type="AlphaFoldDB" id="A0A058ZAI3"/>
<sequence length="634" mass="66403">MVVLSAAILTKSAGKVLLARQFVEMPRARIEGLLAALPKLLASNTSLVEGSSSVTRQHTFVETDHVRYVYRPYESLLIVLVTTKTSNILDDLETLSLLTRVIPEYCRPEVEDVQAAVFELAFALDEVISSTTAPGAGGGGHGERVSPAYVSACTTAKSHEEEVFLMLERNKEHDAKEEAKRRARMLEQQRRDARDQRQGGGYGSGYGGGQGGGYGGGQGGGYGGGQGGGYGGGQGGGYGSPPSAGYGGQPAAPQHYQQQQQQQQQPQQARVTSPAMAAQGAAPGRSMKLGGAGPGAGSSPFAGIASGGPKSSASSLLEAAAAEVATHRPTAGGPGGRPADQPPRQDVGPVTSILNQFQARLAEYQSQRKALNVIMEEFVTVDIDRDGAILDAMKIHGQVSVAVQDNSFGGIRLALSGADVPPSQGRTMSHPQADKSAFNSGRVICFTGGESPIRPERPTTLARWTRNVAASRMDVLPFTLTCWTETGSSASHISEPGCVSIVFQIEAVADWFRANPSVPTTVFFHIPAPANPHVLEVDGSTEYYDSSKSLVWSPDLESGSASLSLVIGHCGSNPDNIFPVKIDFNCVTPLEHTSQGQLVAPLSGIAVASITSAQGAPVDFSGDVTVKSSSFLIQ</sequence>
<evidence type="ECO:0000256" key="11">
    <source>
        <dbReference type="RuleBase" id="RU366052"/>
    </source>
</evidence>
<dbReference type="Gene3D" id="3.30.450.60">
    <property type="match status" value="1"/>
</dbReference>
<keyword evidence="4 11" id="KW-0813">Transport</keyword>
<evidence type="ECO:0000256" key="10">
    <source>
        <dbReference type="ARBA" id="ARBA00023329"/>
    </source>
</evidence>
<evidence type="ECO:0000256" key="6">
    <source>
        <dbReference type="ARBA" id="ARBA00022892"/>
    </source>
</evidence>
<dbReference type="GO" id="GO:0006888">
    <property type="term" value="P:endoplasmic reticulum to Golgi vesicle-mediated transport"/>
    <property type="evidence" value="ECO:0007669"/>
    <property type="project" value="TreeGrafter"/>
</dbReference>
<dbReference type="InterPro" id="IPR027059">
    <property type="entry name" value="Coatomer_dsu"/>
</dbReference>
<dbReference type="STRING" id="691883.A0A058ZAI3"/>
<comment type="similarity">
    <text evidence="2 11">Belongs to the adaptor complexes medium subunit family. Delta-COP subfamily.</text>
</comment>
<dbReference type="GO" id="GO:0051645">
    <property type="term" value="P:Golgi localization"/>
    <property type="evidence" value="ECO:0007669"/>
    <property type="project" value="TreeGrafter"/>
</dbReference>
<dbReference type="PANTHER" id="PTHR10121:SF0">
    <property type="entry name" value="COATOMER SUBUNIT DELTA"/>
    <property type="match status" value="1"/>
</dbReference>
<keyword evidence="8 11" id="KW-0333">Golgi apparatus</keyword>
<comment type="function">
    <text evidence="11">The coatomer is a cytosolic protein complex that binds to dilysine motifs and reversibly associates with Golgi non-clathrin-coated vesicles, which further mediate biosynthetic protein transport from the ER, via the Golgi up to the trans Golgi network.</text>
</comment>
<dbReference type="GO" id="GO:0015031">
    <property type="term" value="P:protein transport"/>
    <property type="evidence" value="ECO:0007669"/>
    <property type="project" value="UniProtKB-KW"/>
</dbReference>
<name>A0A058ZAI3_FONAL</name>
<feature type="region of interest" description="Disordered" evidence="12">
    <location>
        <begin position="173"/>
        <end position="206"/>
    </location>
</feature>
<evidence type="ECO:0000259" key="13">
    <source>
        <dbReference type="PROSITE" id="PS51072"/>
    </source>
</evidence>
<feature type="compositionally biased region" description="Low complexity" evidence="12">
    <location>
        <begin position="297"/>
        <end position="331"/>
    </location>
</feature>
<dbReference type="FunFam" id="3.30.450.60:FF:000003">
    <property type="entry name" value="Coatomer subunit delta"/>
    <property type="match status" value="1"/>
</dbReference>
<evidence type="ECO:0000313" key="15">
    <source>
        <dbReference type="Proteomes" id="UP000030693"/>
    </source>
</evidence>
<evidence type="ECO:0000256" key="1">
    <source>
        <dbReference type="ARBA" id="ARBA00004255"/>
    </source>
</evidence>
<protein>
    <recommendedName>
        <fullName evidence="11">Coatomer subunit delta</fullName>
    </recommendedName>
</protein>
<dbReference type="GO" id="GO:0006890">
    <property type="term" value="P:retrograde vesicle-mediated transport, Golgi to endoplasmic reticulum"/>
    <property type="evidence" value="ECO:0007669"/>
    <property type="project" value="UniProtKB-UniRule"/>
</dbReference>
<dbReference type="InterPro" id="IPR036168">
    <property type="entry name" value="AP2_Mu_C_sf"/>
</dbReference>
<organism evidence="14">
    <name type="scientific">Fonticula alba</name>
    <name type="common">Slime mold</name>
    <dbReference type="NCBI Taxonomy" id="691883"/>
    <lineage>
        <taxon>Eukaryota</taxon>
        <taxon>Rotosphaerida</taxon>
        <taxon>Fonticulaceae</taxon>
        <taxon>Fonticula</taxon>
    </lineage>
</organism>
<evidence type="ECO:0000256" key="5">
    <source>
        <dbReference type="ARBA" id="ARBA00022490"/>
    </source>
</evidence>
<keyword evidence="10" id="KW-0968">Cytoplasmic vesicle</keyword>
<dbReference type="GO" id="GO:0030126">
    <property type="term" value="C:COPI vesicle coat"/>
    <property type="evidence" value="ECO:0007669"/>
    <property type="project" value="UniProtKB-UniRule"/>
</dbReference>
<accession>A0A058ZAI3</accession>
<dbReference type="SUPFAM" id="SSF64356">
    <property type="entry name" value="SNARE-like"/>
    <property type="match status" value="1"/>
</dbReference>
<reference evidence="14" key="1">
    <citation type="submission" date="2013-04" db="EMBL/GenBank/DDBJ databases">
        <title>The Genome Sequence of Fonticula alba ATCC 38817.</title>
        <authorList>
            <consortium name="The Broad Institute Genomics Platform"/>
            <person name="Russ C."/>
            <person name="Cuomo C."/>
            <person name="Burger G."/>
            <person name="Gray M.W."/>
            <person name="Holland P.W.H."/>
            <person name="King N."/>
            <person name="Lang F.B.F."/>
            <person name="Roger A.J."/>
            <person name="Ruiz-Trillo I."/>
            <person name="Brown M."/>
            <person name="Walker B."/>
            <person name="Young S."/>
            <person name="Zeng Q."/>
            <person name="Gargeya S."/>
            <person name="Fitzgerald M."/>
            <person name="Haas B."/>
            <person name="Abouelleil A."/>
            <person name="Allen A.W."/>
            <person name="Alvarado L."/>
            <person name="Arachchi H.M."/>
            <person name="Berlin A.M."/>
            <person name="Chapman S.B."/>
            <person name="Gainer-Dewar J."/>
            <person name="Goldberg J."/>
            <person name="Griggs A."/>
            <person name="Gujja S."/>
            <person name="Hansen M."/>
            <person name="Howarth C."/>
            <person name="Imamovic A."/>
            <person name="Ireland A."/>
            <person name="Larimer J."/>
            <person name="McCowan C."/>
            <person name="Murphy C."/>
            <person name="Pearson M."/>
            <person name="Poon T.W."/>
            <person name="Priest M."/>
            <person name="Roberts A."/>
            <person name="Saif S."/>
            <person name="Shea T."/>
            <person name="Sisk P."/>
            <person name="Sykes S."/>
            <person name="Wortman J."/>
            <person name="Nusbaum C."/>
            <person name="Birren B."/>
        </authorList>
    </citation>
    <scope>NUCLEOTIDE SEQUENCE [LARGE SCALE GENOMIC DNA]</scope>
    <source>
        <strain evidence="14">ATCC 38817</strain>
    </source>
</reference>
<evidence type="ECO:0000256" key="12">
    <source>
        <dbReference type="SAM" id="MobiDB-lite"/>
    </source>
</evidence>
<dbReference type="RefSeq" id="XP_009494537.1">
    <property type="nucleotide sequence ID" value="XM_009496262.1"/>
</dbReference>
<comment type="subunit">
    <text evidence="3 11">Oligomeric complex that consists of at least the alpha, beta, beta', gamma, delta, epsilon and zeta subunits.</text>
</comment>
<dbReference type="Proteomes" id="UP000030693">
    <property type="component" value="Unassembled WGS sequence"/>
</dbReference>
<evidence type="ECO:0000256" key="8">
    <source>
        <dbReference type="ARBA" id="ARBA00023034"/>
    </source>
</evidence>